<dbReference type="GO" id="GO:0015459">
    <property type="term" value="F:potassium channel regulator activity"/>
    <property type="evidence" value="ECO:0007669"/>
    <property type="project" value="TreeGrafter"/>
</dbReference>
<reference evidence="9" key="1">
    <citation type="submission" date="2017-11" db="EMBL/GenBank/DDBJ databases">
        <title>The sensing device of the deep-sea amphipod.</title>
        <authorList>
            <person name="Kobayashi H."/>
            <person name="Nagahama T."/>
            <person name="Arai W."/>
            <person name="Sasagawa Y."/>
            <person name="Umeda M."/>
            <person name="Hayashi T."/>
            <person name="Nikaido I."/>
            <person name="Watanabe H."/>
            <person name="Oguri K."/>
            <person name="Kitazato H."/>
            <person name="Fujioka K."/>
            <person name="Kido Y."/>
            <person name="Takami H."/>
        </authorList>
    </citation>
    <scope>NUCLEOTIDE SEQUENCE</scope>
    <source>
        <tissue evidence="9">Whole body</tissue>
    </source>
</reference>
<evidence type="ECO:0000313" key="9">
    <source>
        <dbReference type="EMBL" id="LAC19884.1"/>
    </source>
</evidence>
<dbReference type="CDD" id="cd17406">
    <property type="entry name" value="MFS_unc93A_like"/>
    <property type="match status" value="1"/>
</dbReference>
<keyword evidence="3 8" id="KW-0812">Transmembrane</keyword>
<dbReference type="AlphaFoldDB" id="A0A6A7FNU6"/>
<name>A0A6A7FNU6_9CRUS</name>
<dbReference type="InterPro" id="IPR010291">
    <property type="entry name" value="Ion_channel_UNC-93"/>
</dbReference>
<dbReference type="EMBL" id="IACT01000470">
    <property type="protein sequence ID" value="LAC19884.1"/>
    <property type="molecule type" value="mRNA"/>
</dbReference>
<comment type="subcellular location">
    <subcellularLocation>
        <location evidence="1">Membrane</location>
        <topology evidence="1">Multi-pass membrane protein</topology>
    </subcellularLocation>
</comment>
<feature type="transmembrane region" description="Helical" evidence="8">
    <location>
        <begin position="146"/>
        <end position="168"/>
    </location>
</feature>
<feature type="transmembrane region" description="Helical" evidence="8">
    <location>
        <begin position="402"/>
        <end position="421"/>
    </location>
</feature>
<dbReference type="InterPro" id="IPR051951">
    <property type="entry name" value="UNC-93_regulatory"/>
</dbReference>
<evidence type="ECO:0000256" key="5">
    <source>
        <dbReference type="ARBA" id="ARBA00023136"/>
    </source>
</evidence>
<dbReference type="GO" id="GO:0005886">
    <property type="term" value="C:plasma membrane"/>
    <property type="evidence" value="ECO:0007669"/>
    <property type="project" value="TreeGrafter"/>
</dbReference>
<proteinExistence type="evidence at transcript level"/>
<feature type="transmembrane region" description="Helical" evidence="8">
    <location>
        <begin position="458"/>
        <end position="486"/>
    </location>
</feature>
<keyword evidence="5 8" id="KW-0472">Membrane</keyword>
<dbReference type="GO" id="GO:0006937">
    <property type="term" value="P:regulation of muscle contraction"/>
    <property type="evidence" value="ECO:0007669"/>
    <property type="project" value="TreeGrafter"/>
</dbReference>
<feature type="transmembrane region" description="Helical" evidence="8">
    <location>
        <begin position="498"/>
        <end position="516"/>
    </location>
</feature>
<dbReference type="Gene3D" id="1.20.1250.20">
    <property type="entry name" value="MFS general substrate transporter like domains"/>
    <property type="match status" value="1"/>
</dbReference>
<evidence type="ECO:0000256" key="4">
    <source>
        <dbReference type="ARBA" id="ARBA00022989"/>
    </source>
</evidence>
<protein>
    <submittedName>
        <fullName evidence="9">Protein unc-93 homolog A-like isoform X1</fullName>
    </submittedName>
</protein>
<dbReference type="FunFam" id="1.20.1250.20:FF:000290">
    <property type="entry name" value="Unc-93 homolog A"/>
    <property type="match status" value="1"/>
</dbReference>
<dbReference type="SUPFAM" id="SSF103473">
    <property type="entry name" value="MFS general substrate transporter"/>
    <property type="match status" value="1"/>
</dbReference>
<feature type="region of interest" description="Disordered" evidence="7">
    <location>
        <begin position="35"/>
        <end position="95"/>
    </location>
</feature>
<evidence type="ECO:0000256" key="2">
    <source>
        <dbReference type="ARBA" id="ARBA00009172"/>
    </source>
</evidence>
<dbReference type="GO" id="GO:0055120">
    <property type="term" value="C:striated muscle dense body"/>
    <property type="evidence" value="ECO:0007669"/>
    <property type="project" value="TreeGrafter"/>
</dbReference>
<organism evidence="9">
    <name type="scientific">Hirondellea gigas</name>
    <dbReference type="NCBI Taxonomy" id="1518452"/>
    <lineage>
        <taxon>Eukaryota</taxon>
        <taxon>Metazoa</taxon>
        <taxon>Ecdysozoa</taxon>
        <taxon>Arthropoda</taxon>
        <taxon>Crustacea</taxon>
        <taxon>Multicrustacea</taxon>
        <taxon>Malacostraca</taxon>
        <taxon>Eumalacostraca</taxon>
        <taxon>Peracarida</taxon>
        <taxon>Amphipoda</taxon>
        <taxon>Amphilochidea</taxon>
        <taxon>Lysianassida</taxon>
        <taxon>Lysianassidira</taxon>
        <taxon>Lysianassoidea</taxon>
        <taxon>Lysianassidae</taxon>
        <taxon>Hirondellea</taxon>
    </lineage>
</organism>
<comment type="similarity">
    <text evidence="2">Belongs to the unc-93 family.</text>
</comment>
<feature type="region of interest" description="Disordered" evidence="7">
    <location>
        <begin position="1"/>
        <end position="22"/>
    </location>
</feature>
<feature type="transmembrane region" description="Helical" evidence="8">
    <location>
        <begin position="309"/>
        <end position="331"/>
    </location>
</feature>
<evidence type="ECO:0000256" key="8">
    <source>
        <dbReference type="SAM" id="Phobius"/>
    </source>
</evidence>
<feature type="compositionally biased region" description="Polar residues" evidence="7">
    <location>
        <begin position="35"/>
        <end position="54"/>
    </location>
</feature>
<dbReference type="PANTHER" id="PTHR19444:SF13">
    <property type="entry name" value="PROTEIN UNC-93 HOMOLOG A"/>
    <property type="match status" value="1"/>
</dbReference>
<dbReference type="InterPro" id="IPR036259">
    <property type="entry name" value="MFS_trans_sf"/>
</dbReference>
<dbReference type="Pfam" id="PF05978">
    <property type="entry name" value="UNC-93"/>
    <property type="match status" value="1"/>
</dbReference>
<dbReference type="GO" id="GO:0043266">
    <property type="term" value="P:regulation of potassium ion transport"/>
    <property type="evidence" value="ECO:0007669"/>
    <property type="project" value="TreeGrafter"/>
</dbReference>
<dbReference type="PANTHER" id="PTHR19444">
    <property type="entry name" value="UNC-93 RELATED"/>
    <property type="match status" value="1"/>
</dbReference>
<evidence type="ECO:0000256" key="7">
    <source>
        <dbReference type="SAM" id="MobiDB-lite"/>
    </source>
</evidence>
<keyword evidence="4 8" id="KW-1133">Transmembrane helix</keyword>
<evidence type="ECO:0000256" key="1">
    <source>
        <dbReference type="ARBA" id="ARBA00004141"/>
    </source>
</evidence>
<feature type="transmembrane region" description="Helical" evidence="8">
    <location>
        <begin position="522"/>
        <end position="542"/>
    </location>
</feature>
<accession>A0A6A7FNU6</accession>
<feature type="transmembrane region" description="Helical" evidence="8">
    <location>
        <begin position="433"/>
        <end position="452"/>
    </location>
</feature>
<evidence type="ECO:0000256" key="3">
    <source>
        <dbReference type="ARBA" id="ARBA00022692"/>
    </source>
</evidence>
<sequence length="561" mass="61268">MDKKRASISEEASADVDGGTAGTYAFNYKELPSLRTLNEPSNEVSQPPSKNNKMSGVENRAFAREEPKSAGEYVRAVPSAPDASPPFSASEAPPPYAAQTSTEQIKSIKLGIMKNIVVISIAFVFLFTAYNSLANLQSSINKELGTISLATLYAALVVSCAFIPPFLISRLKLKFTIAFCMLGYSAYMAAQFYPTYYTMIPGAILLGLGAAPMWSAKCTYLTEVGGVYAQLTNQNKEVIVTRMFGVFFLFFQSSQVWGNLISSAVLSVDSVEIDPSDPILETCGINYCPDASGNDSANATDNGVSQQKLYTLSTIYLVCALLSTVIVLVLVDPLSRFCDYETKPDATASKSGGQLLMATFRHLTHPYQILIIPLTIWSGVEQAFIQGDFTNAFISCGLGVQWIGYVMICYGVCDALCSVCFSPLVKLVGRIPIFLLGCVANVIIIVLFFMWRPNPTDIYIYFIAAGVWGVADAVWQTQINAFYGVIFPGKAEAAFSNYRMWESVGFILTFVTNSMICIDAKLYIVIGFLFLGMVGYLTIEVLERFNVLPRGADGQLLKLID</sequence>
<feature type="compositionally biased region" description="Low complexity" evidence="7">
    <location>
        <begin position="76"/>
        <end position="91"/>
    </location>
</feature>
<feature type="transmembrane region" description="Helical" evidence="8">
    <location>
        <begin position="199"/>
        <end position="216"/>
    </location>
</feature>
<keyword evidence="6" id="KW-0325">Glycoprotein</keyword>
<feature type="transmembrane region" description="Helical" evidence="8">
    <location>
        <begin position="116"/>
        <end position="134"/>
    </location>
</feature>
<evidence type="ECO:0000256" key="6">
    <source>
        <dbReference type="ARBA" id="ARBA00023180"/>
    </source>
</evidence>